<sequence length="169" mass="19321">MVEETYSIEPGTQAESYEVTLSLVVTAVFYDEEVLKEIAEEQLYAEMGQGRQLVSTDEDGMEVSLEKFDVDLGNANLHVVLMGKVMTSRTSDALEIRRFVGMNEQEIQTLLLKEGVATSWIMCIWRSNKKDSSDYFRGFFMHILLDDQSLSTLCSVCRHEKGHQRYKAM</sequence>
<organism evidence="1 2">
    <name type="scientific">Candidatus Uhrbacteria bacterium GW2011_GWE2_46_68</name>
    <dbReference type="NCBI Taxonomy" id="1618994"/>
    <lineage>
        <taxon>Bacteria</taxon>
        <taxon>Candidatus Uhriibacteriota</taxon>
    </lineage>
</organism>
<reference evidence="1 2" key="1">
    <citation type="journal article" date="2015" name="Nature">
        <title>rRNA introns, odd ribosomes, and small enigmatic genomes across a large radiation of phyla.</title>
        <authorList>
            <person name="Brown C.T."/>
            <person name="Hug L.A."/>
            <person name="Thomas B.C."/>
            <person name="Sharon I."/>
            <person name="Castelle C.J."/>
            <person name="Singh A."/>
            <person name="Wilkins M.J."/>
            <person name="Williams K.H."/>
            <person name="Banfield J.F."/>
        </authorList>
    </citation>
    <scope>NUCLEOTIDE SEQUENCE [LARGE SCALE GENOMIC DNA]</scope>
</reference>
<proteinExistence type="predicted"/>
<gene>
    <name evidence="1" type="ORF">UX57_C0030G0002</name>
</gene>
<evidence type="ECO:0000313" key="1">
    <source>
        <dbReference type="EMBL" id="KKU39987.1"/>
    </source>
</evidence>
<name>A0A0G1Q539_9BACT</name>
<dbReference type="AlphaFoldDB" id="A0A0G1Q539"/>
<dbReference type="Proteomes" id="UP000034795">
    <property type="component" value="Unassembled WGS sequence"/>
</dbReference>
<accession>A0A0G1Q539</accession>
<protein>
    <submittedName>
        <fullName evidence="1">Uncharacterized protein</fullName>
    </submittedName>
</protein>
<dbReference type="EMBL" id="LCMS01000030">
    <property type="protein sequence ID" value="KKU39987.1"/>
    <property type="molecule type" value="Genomic_DNA"/>
</dbReference>
<comment type="caution">
    <text evidence="1">The sequence shown here is derived from an EMBL/GenBank/DDBJ whole genome shotgun (WGS) entry which is preliminary data.</text>
</comment>
<evidence type="ECO:0000313" key="2">
    <source>
        <dbReference type="Proteomes" id="UP000034795"/>
    </source>
</evidence>